<dbReference type="Gene3D" id="3.40.50.300">
    <property type="entry name" value="P-loop containing nucleotide triphosphate hydrolases"/>
    <property type="match status" value="1"/>
</dbReference>
<accession>A0ABU2BLV6</accession>
<comment type="caution">
    <text evidence="2">The sequence shown here is derived from an EMBL/GenBank/DDBJ whole genome shotgun (WGS) entry which is preliminary data.</text>
</comment>
<sequence>MNEEMRFVARLPGPGQRTLQLPALRAARARQDARERERERELEPERVPAREGEQEMGGTPEPADAPRTHPVEVPRMRAGSRPAELARCILLSRDVELAQALASVAVGAGVQLLPCREVEQAAAYRDEVILVGQDAVGEIGSRLAASTLILVGTEEHQDVLWRAAATSPGARVAVLPAAAAWLGEYLGELGLHSGRARITLVAGAGGGAGTSTFASLLAATATLEGSRTLLLDADPHSAGLWPMLKPRDPDGLGWEDLESSRGQLSPGQLAEILPLAQGTAVLSWVRNPGSFVPSEALLAEVLAASRRIYDHIVIDAGHVTGVPASVAALANTRLLLLAARSSNAVAGTGRRLADRLGERAGDWNLVLTGKLASGTDTRALAQRAGIGLGGYFAPSRAIARGAADGSLMNVLVRRSLRRTVAMLGQGPATEAGQAA</sequence>
<evidence type="ECO:0000256" key="1">
    <source>
        <dbReference type="SAM" id="MobiDB-lite"/>
    </source>
</evidence>
<keyword evidence="3" id="KW-1185">Reference proteome</keyword>
<feature type="compositionally biased region" description="Basic and acidic residues" evidence="1">
    <location>
        <begin position="29"/>
        <end position="53"/>
    </location>
</feature>
<name>A0ABU2BLV6_9MICC</name>
<dbReference type="EMBL" id="JAVDYI010000001">
    <property type="protein sequence ID" value="MDR7359620.1"/>
    <property type="molecule type" value="Genomic_DNA"/>
</dbReference>
<dbReference type="InterPro" id="IPR027417">
    <property type="entry name" value="P-loop_NTPase"/>
</dbReference>
<dbReference type="InterPro" id="IPR022521">
    <property type="entry name" value="Rv3660c"/>
</dbReference>
<protein>
    <submittedName>
        <fullName evidence="2">Secretion/DNA translocation related CpaE-like protein</fullName>
    </submittedName>
</protein>
<evidence type="ECO:0000313" key="3">
    <source>
        <dbReference type="Proteomes" id="UP001183817"/>
    </source>
</evidence>
<proteinExistence type="predicted"/>
<dbReference type="NCBIfam" id="TIGR03815">
    <property type="entry name" value="CpaE_hom_Actino"/>
    <property type="match status" value="1"/>
</dbReference>
<reference evidence="2 3" key="1">
    <citation type="submission" date="2023-07" db="EMBL/GenBank/DDBJ databases">
        <title>Sequencing the genomes of 1000 actinobacteria strains.</title>
        <authorList>
            <person name="Klenk H.-P."/>
        </authorList>
    </citation>
    <scope>NUCLEOTIDE SEQUENCE [LARGE SCALE GENOMIC DNA]</scope>
    <source>
        <strain evidence="2 3">DSM 20167</strain>
    </source>
</reference>
<evidence type="ECO:0000313" key="2">
    <source>
        <dbReference type="EMBL" id="MDR7359620.1"/>
    </source>
</evidence>
<gene>
    <name evidence="2" type="ORF">J2S64_003311</name>
</gene>
<feature type="region of interest" description="Disordered" evidence="1">
    <location>
        <begin position="26"/>
        <end position="69"/>
    </location>
</feature>
<dbReference type="SUPFAM" id="SSF52540">
    <property type="entry name" value="P-loop containing nucleoside triphosphate hydrolases"/>
    <property type="match status" value="1"/>
</dbReference>
<dbReference type="RefSeq" id="WP_302264963.1">
    <property type="nucleotide sequence ID" value="NZ_BAAAWO010000001.1"/>
</dbReference>
<dbReference type="Proteomes" id="UP001183817">
    <property type="component" value="Unassembled WGS sequence"/>
</dbReference>
<organism evidence="2 3">
    <name type="scientific">Paeniglutamicibacter sulfureus</name>
    <dbReference type="NCBI Taxonomy" id="43666"/>
    <lineage>
        <taxon>Bacteria</taxon>
        <taxon>Bacillati</taxon>
        <taxon>Actinomycetota</taxon>
        <taxon>Actinomycetes</taxon>
        <taxon>Micrococcales</taxon>
        <taxon>Micrococcaceae</taxon>
        <taxon>Paeniglutamicibacter</taxon>
    </lineage>
</organism>